<name>A0A812PYG6_9DINO</name>
<sequence length="1075" mass="120752">MSAETCRTTFVKSEKRRLRPAWCDANVHFCAMLKCLTWKLSIFLIHLLSYGLPAAAEPLQLRDVQKFLDPVFVPDFFFDATTAAEVLGALVNNPPLGQGYVASVLDAHLPLSPRMAPMLVWETGLLLKHLTSSEVSQVIVDVGAHEWSRFLPILREDAQAWLVLLEPSRKAFLTLYRRLKMDYTDVIDRVVALPMALTWEPGHLWGFRVLHTNDYLDGECNSLLEPDDQIQHPCVDKGSEEVVPVMSLDVLLQLLIHDVSLSEASHDAVRTARSKGPPISVKLDAQGADLSILAVLESAEELLESVYEVQLEVSAQIYRGQPSRRDVLVGMSRLGFQLDWNKKEIHDGGVHKIRSGCRLVTEHPRTEDCFFIRSSHWAHGRIVDLFLRRPIETLRINEGTHMSISSQYSYHMRHHIDMCLLDDGDGELEDQDEVTGAGALACFFRIAGWPLRHAALSTATLWEMIWHSKQGARYETILIAYAQVFVTMWDLLMSGGQENAFAWDDLHDAGVAHLMFMVLVEASCLAFPHLCSSECRDDGTRSEDSTEQPDAGGTSPCTTLSDCWMIFRSANPKAVLKHPDVYVPVLRRAQRLTAPSCFPSTWHLELDRSAALDPAAPFPTVDTGGHNVTAIAVDSSRCSLEITVIAWDMDAAGMVEFHRAIWEEAERGRENIDAADFRIPTAGTLWDFDCRFDMPSGTVQTHGDVVSYSFLSELPGAVDAPVLSVRCEAPQVPKIAEAELMAPPSSVLLTRSVRALPEMPSLRLRVPLREARRPRIRTALCNSQVWGAQSLQELAPNLMEFWLLYYSEHLGIDEIYLYDLDGSFGSVPLVQELRASGRVVYEPSFSSIPPFKDLFELEGYKTATTHLVQTLVQHHCWQQARQNADWVISLNHGWDMFLFSPAGQTLEDLLQDLEPDQVTSVLGVRYGDLDEFDAKVRPSGNTFIRFPYHNDPEIRPEKHRSAEEIVVIAKPSLIDGVALSAVVVRPEAPLFSNLLEHPLPCPKGQSREFAGPMMHKAQWLDAGKWRANHYVQALGGRKVLYRAEEPMVALRNFSTFDAAAVQLGSELQERWKHRW</sequence>
<organism evidence="1 2">
    <name type="scientific">Symbiodinium natans</name>
    <dbReference type="NCBI Taxonomy" id="878477"/>
    <lineage>
        <taxon>Eukaryota</taxon>
        <taxon>Sar</taxon>
        <taxon>Alveolata</taxon>
        <taxon>Dinophyceae</taxon>
        <taxon>Suessiales</taxon>
        <taxon>Symbiodiniaceae</taxon>
        <taxon>Symbiodinium</taxon>
    </lineage>
</organism>
<dbReference type="AlphaFoldDB" id="A0A812PYG6"/>
<evidence type="ECO:0000313" key="2">
    <source>
        <dbReference type="Proteomes" id="UP000604046"/>
    </source>
</evidence>
<proteinExistence type="predicted"/>
<comment type="caution">
    <text evidence="1">The sequence shown here is derived from an EMBL/GenBank/DDBJ whole genome shotgun (WGS) entry which is preliminary data.</text>
</comment>
<dbReference type="EMBL" id="CAJNDS010002182">
    <property type="protein sequence ID" value="CAE7362383.1"/>
    <property type="molecule type" value="Genomic_DNA"/>
</dbReference>
<gene>
    <name evidence="1" type="ORF">SNAT2548_LOCUS19537</name>
</gene>
<dbReference type="InterPro" id="IPR029063">
    <property type="entry name" value="SAM-dependent_MTases_sf"/>
</dbReference>
<keyword evidence="2" id="KW-1185">Reference proteome</keyword>
<dbReference type="Proteomes" id="UP000604046">
    <property type="component" value="Unassembled WGS sequence"/>
</dbReference>
<protein>
    <submittedName>
        <fullName evidence="1">Uncharacterized protein</fullName>
    </submittedName>
</protein>
<evidence type="ECO:0000313" key="1">
    <source>
        <dbReference type="EMBL" id="CAE7362383.1"/>
    </source>
</evidence>
<dbReference type="OrthoDB" id="417496at2759"/>
<dbReference type="SUPFAM" id="SSF53335">
    <property type="entry name" value="S-adenosyl-L-methionine-dependent methyltransferases"/>
    <property type="match status" value="1"/>
</dbReference>
<reference evidence="1" key="1">
    <citation type="submission" date="2021-02" db="EMBL/GenBank/DDBJ databases">
        <authorList>
            <person name="Dougan E. K."/>
            <person name="Rhodes N."/>
            <person name="Thang M."/>
            <person name="Chan C."/>
        </authorList>
    </citation>
    <scope>NUCLEOTIDE SEQUENCE</scope>
</reference>
<dbReference type="Gene3D" id="3.40.50.150">
    <property type="entry name" value="Vaccinia Virus protein VP39"/>
    <property type="match status" value="1"/>
</dbReference>
<accession>A0A812PYG6</accession>